<keyword evidence="9" id="KW-0963">Cytoplasm</keyword>
<dbReference type="Proteomes" id="UP000681594">
    <property type="component" value="Unassembled WGS sequence"/>
</dbReference>
<keyword evidence="6 9" id="KW-0460">Magnesium</keyword>
<evidence type="ECO:0000313" key="12">
    <source>
        <dbReference type="Proteomes" id="UP000681594"/>
    </source>
</evidence>
<sequence length="316" mass="31494">MILVFGSINLDLVARVRAIPRPGETVLSPRHDRLFGGKGANQAVAAARARRDAALPVRMAGAVGADDFGHAARENLRANGVEVGAVREVPEPTGCAFITVGADGENAITVASGANLSVRAEALPEAALEGLRLLVLQMEVPAAEALAMARRARARGAEVVLNLAPAPGEADAPLLPALLAAATILVANEHEAIATLSLLGEDAADPVGAMRRLAERAGLTGIVTLGAEGAVAFGGGQAWRAPAMAIRPVDTTGAGDTFVGVLAAALAEGMALPAALGRACRGASLACLAHGAQAGMPLAAALEDGGVGLGRGLSAP</sequence>
<feature type="binding site" evidence="9">
    <location>
        <position position="252"/>
    </location>
    <ligand>
        <name>K(+)</name>
        <dbReference type="ChEBI" id="CHEBI:29103"/>
    </ligand>
</feature>
<feature type="binding site" evidence="9">
    <location>
        <position position="139"/>
    </location>
    <ligand>
        <name>substrate</name>
    </ligand>
</feature>
<accession>A0ABS4AH00</accession>
<feature type="active site" description="Proton acceptor" evidence="9">
    <location>
        <position position="256"/>
    </location>
</feature>
<comment type="pathway">
    <text evidence="9">Carbohydrate metabolism; D-ribose degradation; D-ribose 5-phosphate from beta-D-ribopyranose: step 2/2.</text>
</comment>
<feature type="binding site" evidence="9">
    <location>
        <position position="286"/>
    </location>
    <ligand>
        <name>K(+)</name>
        <dbReference type="ChEBI" id="CHEBI:29103"/>
    </ligand>
</feature>
<feature type="binding site" evidence="9">
    <location>
        <position position="256"/>
    </location>
    <ligand>
        <name>substrate</name>
    </ligand>
</feature>
<evidence type="ECO:0000256" key="3">
    <source>
        <dbReference type="ARBA" id="ARBA00022741"/>
    </source>
</evidence>
<evidence type="ECO:0000256" key="9">
    <source>
        <dbReference type="HAMAP-Rule" id="MF_01987"/>
    </source>
</evidence>
<keyword evidence="8 9" id="KW-0119">Carbohydrate metabolism</keyword>
<gene>
    <name evidence="9" type="primary">rbsK</name>
    <name evidence="11" type="ORF">J8J14_16180</name>
</gene>
<keyword evidence="12" id="KW-1185">Reference proteome</keyword>
<evidence type="ECO:0000313" key="11">
    <source>
        <dbReference type="EMBL" id="MBP0446312.1"/>
    </source>
</evidence>
<feature type="binding site" evidence="9">
    <location>
        <position position="188"/>
    </location>
    <ligand>
        <name>ATP</name>
        <dbReference type="ChEBI" id="CHEBI:30616"/>
    </ligand>
</feature>
<comment type="function">
    <text evidence="9">Catalyzes the phosphorylation of ribose at O-5 in a reaction requiring ATP and magnesium. The resulting D-ribose-5-phosphate can then be used either for sythesis of nucleotides, histidine, and tryptophan, or as a component of the pentose phosphate pathway.</text>
</comment>
<keyword evidence="3 9" id="KW-0547">Nucleotide-binding</keyword>
<dbReference type="PRINTS" id="PR00990">
    <property type="entry name" value="RIBOKINASE"/>
</dbReference>
<feature type="binding site" evidence="9">
    <location>
        <begin position="9"/>
        <end position="11"/>
    </location>
    <ligand>
        <name>substrate</name>
    </ligand>
</feature>
<feature type="binding site" evidence="9">
    <location>
        <position position="250"/>
    </location>
    <ligand>
        <name>K(+)</name>
        <dbReference type="ChEBI" id="CHEBI:29103"/>
    </ligand>
</feature>
<dbReference type="Gene3D" id="3.40.1190.20">
    <property type="match status" value="1"/>
</dbReference>
<dbReference type="InterPro" id="IPR011611">
    <property type="entry name" value="PfkB_dom"/>
</dbReference>
<organism evidence="11 12">
    <name type="scientific">Pararoseomonas baculiformis</name>
    <dbReference type="NCBI Taxonomy" id="2820812"/>
    <lineage>
        <taxon>Bacteria</taxon>
        <taxon>Pseudomonadati</taxon>
        <taxon>Pseudomonadota</taxon>
        <taxon>Alphaproteobacteria</taxon>
        <taxon>Acetobacterales</taxon>
        <taxon>Acetobacteraceae</taxon>
        <taxon>Pararoseomonas</taxon>
    </lineage>
</organism>
<feature type="binding site" evidence="9">
    <location>
        <begin position="224"/>
        <end position="229"/>
    </location>
    <ligand>
        <name>ATP</name>
        <dbReference type="ChEBI" id="CHEBI:30616"/>
    </ligand>
</feature>
<dbReference type="InterPro" id="IPR029056">
    <property type="entry name" value="Ribokinase-like"/>
</dbReference>
<keyword evidence="2 9" id="KW-0479">Metal-binding</keyword>
<comment type="activity regulation">
    <text evidence="9">Activated by a monovalent cation that binds near, but not in, the active site. The most likely occupant of the site in vivo is potassium. Ion binding induces a conformational change that may alter substrate affinity.</text>
</comment>
<dbReference type="EMBL" id="JAGIZB010000016">
    <property type="protein sequence ID" value="MBP0446312.1"/>
    <property type="molecule type" value="Genomic_DNA"/>
</dbReference>
<evidence type="ECO:0000256" key="5">
    <source>
        <dbReference type="ARBA" id="ARBA00022840"/>
    </source>
</evidence>
<feature type="binding site" evidence="9">
    <location>
        <position position="291"/>
    </location>
    <ligand>
        <name>K(+)</name>
        <dbReference type="ChEBI" id="CHEBI:29103"/>
    </ligand>
</feature>
<name>A0ABS4AH00_9PROT</name>
<dbReference type="SUPFAM" id="SSF53613">
    <property type="entry name" value="Ribokinase-like"/>
    <property type="match status" value="1"/>
</dbReference>
<feature type="domain" description="Carbohydrate kinase PfkB" evidence="10">
    <location>
        <begin position="2"/>
        <end position="297"/>
    </location>
</feature>
<comment type="caution">
    <text evidence="9">Lacks conserved residue(s) required for the propagation of feature annotation.</text>
</comment>
<comment type="similarity">
    <text evidence="9">Belongs to the carbohydrate kinase PfkB family. Ribokinase subfamily.</text>
</comment>
<dbReference type="EC" id="2.7.1.15" evidence="9"/>
<dbReference type="PANTHER" id="PTHR10584">
    <property type="entry name" value="SUGAR KINASE"/>
    <property type="match status" value="1"/>
</dbReference>
<proteinExistence type="inferred from homology"/>
<dbReference type="RefSeq" id="WP_209380585.1">
    <property type="nucleotide sequence ID" value="NZ_JAGIZB010000016.1"/>
</dbReference>
<evidence type="ECO:0000256" key="7">
    <source>
        <dbReference type="ARBA" id="ARBA00022958"/>
    </source>
</evidence>
<comment type="catalytic activity">
    <reaction evidence="9">
        <text>D-ribose + ATP = D-ribose 5-phosphate + ADP + H(+)</text>
        <dbReference type="Rhea" id="RHEA:13697"/>
        <dbReference type="ChEBI" id="CHEBI:15378"/>
        <dbReference type="ChEBI" id="CHEBI:30616"/>
        <dbReference type="ChEBI" id="CHEBI:47013"/>
        <dbReference type="ChEBI" id="CHEBI:78346"/>
        <dbReference type="ChEBI" id="CHEBI:456216"/>
        <dbReference type="EC" id="2.7.1.15"/>
    </reaction>
</comment>
<evidence type="ECO:0000256" key="4">
    <source>
        <dbReference type="ARBA" id="ARBA00022777"/>
    </source>
</evidence>
<protein>
    <recommendedName>
        <fullName evidence="9">Ribokinase</fullName>
        <shortName evidence="9">RK</shortName>
        <ecNumber evidence="9">2.7.1.15</ecNumber>
    </recommendedName>
</protein>
<keyword evidence="5 9" id="KW-0067">ATP-binding</keyword>
<keyword evidence="4 9" id="KW-0418">Kinase</keyword>
<dbReference type="CDD" id="cd01174">
    <property type="entry name" value="ribokinase"/>
    <property type="match status" value="1"/>
</dbReference>
<evidence type="ECO:0000256" key="8">
    <source>
        <dbReference type="ARBA" id="ARBA00023277"/>
    </source>
</evidence>
<reference evidence="11 12" key="1">
    <citation type="submission" date="2021-03" db="EMBL/GenBank/DDBJ databases">
        <authorList>
            <person name="So Y."/>
        </authorList>
    </citation>
    <scope>NUCLEOTIDE SEQUENCE [LARGE SCALE GENOMIC DNA]</scope>
    <source>
        <strain evidence="11 12">SSH11</strain>
    </source>
</reference>
<evidence type="ECO:0000259" key="10">
    <source>
        <dbReference type="Pfam" id="PF00294"/>
    </source>
</evidence>
<dbReference type="HAMAP" id="MF_01987">
    <property type="entry name" value="Ribokinase"/>
    <property type="match status" value="1"/>
</dbReference>
<feature type="binding site" evidence="9">
    <location>
        <begin position="255"/>
        <end position="256"/>
    </location>
    <ligand>
        <name>ATP</name>
        <dbReference type="ChEBI" id="CHEBI:30616"/>
    </ligand>
</feature>
<comment type="caution">
    <text evidence="11">The sequence shown here is derived from an EMBL/GenBank/DDBJ whole genome shotgun (WGS) entry which is preliminary data.</text>
</comment>
<keyword evidence="1 9" id="KW-0808">Transferase</keyword>
<comment type="subunit">
    <text evidence="9">Homodimer.</text>
</comment>
<feature type="binding site" evidence="9">
    <location>
        <begin position="37"/>
        <end position="41"/>
    </location>
    <ligand>
        <name>substrate</name>
    </ligand>
</feature>
<feature type="binding site" evidence="9">
    <location>
        <position position="289"/>
    </location>
    <ligand>
        <name>K(+)</name>
        <dbReference type="ChEBI" id="CHEBI:29103"/>
    </ligand>
</feature>
<evidence type="ECO:0000256" key="2">
    <source>
        <dbReference type="ARBA" id="ARBA00022723"/>
    </source>
</evidence>
<evidence type="ECO:0000256" key="6">
    <source>
        <dbReference type="ARBA" id="ARBA00022842"/>
    </source>
</evidence>
<comment type="subcellular location">
    <subcellularLocation>
        <location evidence="9">Cytoplasm</location>
    </subcellularLocation>
</comment>
<comment type="cofactor">
    <cofactor evidence="9">
        <name>Mg(2+)</name>
        <dbReference type="ChEBI" id="CHEBI:18420"/>
    </cofactor>
    <text evidence="9">Requires a divalent cation, most likely magnesium in vivo, as an electrophilic catalyst to aid phosphoryl group transfer. It is the chelate of the metal and the nucleotide that is the actual substrate.</text>
</comment>
<dbReference type="PANTHER" id="PTHR10584:SF166">
    <property type="entry name" value="RIBOKINASE"/>
    <property type="match status" value="1"/>
</dbReference>
<dbReference type="InterPro" id="IPR002139">
    <property type="entry name" value="Ribo/fructo_kinase"/>
</dbReference>
<dbReference type="Pfam" id="PF00294">
    <property type="entry name" value="PfkB"/>
    <property type="match status" value="1"/>
</dbReference>
<keyword evidence="7 9" id="KW-0630">Potassium</keyword>
<evidence type="ECO:0000256" key="1">
    <source>
        <dbReference type="ARBA" id="ARBA00022679"/>
    </source>
</evidence>
<dbReference type="InterPro" id="IPR011877">
    <property type="entry name" value="Ribokinase"/>
</dbReference>